<feature type="domain" description="Helicase superfamily 3 single-stranded DNA/RNA virus" evidence="1">
    <location>
        <begin position="47"/>
        <end position="135"/>
    </location>
</feature>
<dbReference type="InterPro" id="IPR000605">
    <property type="entry name" value="Helicase_SF3_ssDNA/RNA_vir"/>
</dbReference>
<dbReference type="Pfam" id="PF00910">
    <property type="entry name" value="RNA_helicase"/>
    <property type="match status" value="1"/>
</dbReference>
<organism evidence="2">
    <name type="scientific">uncultured virus</name>
    <dbReference type="NCBI Taxonomy" id="340016"/>
    <lineage>
        <taxon>Viruses</taxon>
        <taxon>environmental samples</taxon>
    </lineage>
</organism>
<dbReference type="GO" id="GO:0003723">
    <property type="term" value="F:RNA binding"/>
    <property type="evidence" value="ECO:0007669"/>
    <property type="project" value="InterPro"/>
</dbReference>
<dbReference type="EMBL" id="KX246263">
    <property type="protein sequence ID" value="APA62664.1"/>
    <property type="molecule type" value="Genomic_DNA"/>
</dbReference>
<dbReference type="InterPro" id="IPR027417">
    <property type="entry name" value="P-loop_NTPase"/>
</dbReference>
<dbReference type="GO" id="GO:0003724">
    <property type="term" value="F:RNA helicase activity"/>
    <property type="evidence" value="ECO:0007669"/>
    <property type="project" value="InterPro"/>
</dbReference>
<name>A0A1I9XGE2_9VIRU</name>
<sequence length="214" mass="23645">MYVCVQELILDHIDCFARYRGLRTEIRSIVAGQRQAQRTANGVKVRVIQGPTGVGKTWSIHAAHPGLYVVPTPDKSGGTPWFDGYTGQSVVILDDFSGEIPLPFMLRLIDRYPMQVQCKGGFLNWVPDTVYITSNVPMGDWYQGAANGHMEALRRRTGDVVIVSNRAEASAAAAAPVPIIELPEVIVVDAPIDELVEEEPVPLLARWEGDFTDW</sequence>
<proteinExistence type="predicted"/>
<evidence type="ECO:0000259" key="1">
    <source>
        <dbReference type="Pfam" id="PF00910"/>
    </source>
</evidence>
<evidence type="ECO:0000313" key="2">
    <source>
        <dbReference type="EMBL" id="APA62664.1"/>
    </source>
</evidence>
<dbReference type="SUPFAM" id="SSF52540">
    <property type="entry name" value="P-loop containing nucleoside triphosphate hydrolases"/>
    <property type="match status" value="1"/>
</dbReference>
<accession>A0A1I9XGE2</accession>
<protein>
    <submittedName>
        <fullName evidence="2">Putative replication protein</fullName>
    </submittedName>
</protein>
<reference evidence="2" key="1">
    <citation type="journal article" date="2017" name="PLoS ONE">
        <title>Novel circular single-stranded DNA viruses among an asteroid, echinoid and holothurian (Phylum: Echinodermata).</title>
        <authorList>
            <person name="Jackson E.W."/>
            <person name="Bistolas K.S.I."/>
            <person name="Button J.B."/>
            <person name="Hewson I."/>
        </authorList>
    </citation>
    <scope>NUCLEOTIDE SEQUENCE</scope>
</reference>